<keyword evidence="4" id="KW-0804">Transcription</keyword>
<dbReference type="GO" id="GO:0046872">
    <property type="term" value="F:metal ion binding"/>
    <property type="evidence" value="ECO:0007669"/>
    <property type="project" value="InterPro"/>
</dbReference>
<dbReference type="InterPro" id="IPR036724">
    <property type="entry name" value="Cobalamin-bd_sf"/>
</dbReference>
<feature type="domain" description="HTH merR-type" evidence="6">
    <location>
        <begin position="1"/>
        <end position="70"/>
    </location>
</feature>
<keyword evidence="2" id="KW-0805">Transcription regulation</keyword>
<dbReference type="Gene3D" id="3.40.50.280">
    <property type="entry name" value="Cobalamin-binding domain"/>
    <property type="match status" value="1"/>
</dbReference>
<comment type="caution">
    <text evidence="8">The sequence shown here is derived from an EMBL/GenBank/DDBJ whole genome shotgun (WGS) entry which is preliminary data.</text>
</comment>
<dbReference type="EMBL" id="VUJW01000001">
    <property type="protein sequence ID" value="KAA1428710.1"/>
    <property type="molecule type" value="Genomic_DNA"/>
</dbReference>
<sequence length="299" mass="30811">MYTIKRAAEQVGVSTSTLRAWESRYGVGAARRTEAGYRLYDDRAVRALSLMQSLVAAGWSVRAAAEETRQRMASGPARDPEPAADDASDAEALVRAAETFDAPGLTRLLDRRFSAASFESVADAWLLPALRDLGTGWETGRVSVAGEHLVAHGVARRLAAAYDAAGSNPGAPTVVIGLPPGSRHELGILAFAAAARRAGLATTYLGADVPVSDWATAVASHPAAAAVLAVPMEADAAATEAAVEALGARRPGLLVAVGGAAQDRAPAGCLRLGHEVGPGAALLARELGRQQPPPSVWDA</sequence>
<protein>
    <submittedName>
        <fullName evidence="8">MerR family transcriptional regulator</fullName>
    </submittedName>
</protein>
<dbReference type="InterPro" id="IPR003759">
    <property type="entry name" value="Cbl-bd_cap"/>
</dbReference>
<reference evidence="8 9" key="1">
    <citation type="submission" date="2019-09" db="EMBL/GenBank/DDBJ databases">
        <title>Nocardioides panacisoli sp. nov., isolated from the soil of a ginseng field.</title>
        <authorList>
            <person name="Cho C."/>
        </authorList>
    </citation>
    <scope>NUCLEOTIDE SEQUENCE [LARGE SCALE GENOMIC DNA]</scope>
    <source>
        <strain evidence="8 9">BN140041</strain>
    </source>
</reference>
<evidence type="ECO:0000256" key="3">
    <source>
        <dbReference type="ARBA" id="ARBA00023125"/>
    </source>
</evidence>
<evidence type="ECO:0000259" key="7">
    <source>
        <dbReference type="PROSITE" id="PS51332"/>
    </source>
</evidence>
<dbReference type="Pfam" id="PF02310">
    <property type="entry name" value="B12-binding"/>
    <property type="match status" value="1"/>
</dbReference>
<evidence type="ECO:0000259" key="6">
    <source>
        <dbReference type="PROSITE" id="PS50937"/>
    </source>
</evidence>
<dbReference type="InterPro" id="IPR009061">
    <property type="entry name" value="DNA-bd_dom_put_sf"/>
</dbReference>
<dbReference type="PANTHER" id="PTHR30204:SF69">
    <property type="entry name" value="MERR-FAMILY TRANSCRIPTIONAL REGULATOR"/>
    <property type="match status" value="1"/>
</dbReference>
<dbReference type="PANTHER" id="PTHR30204">
    <property type="entry name" value="REDOX-CYCLING DRUG-SENSING TRANSCRIPTIONAL ACTIVATOR SOXR"/>
    <property type="match status" value="1"/>
</dbReference>
<evidence type="ECO:0000256" key="4">
    <source>
        <dbReference type="ARBA" id="ARBA00023163"/>
    </source>
</evidence>
<dbReference type="Pfam" id="PF02607">
    <property type="entry name" value="B12-binding_2"/>
    <property type="match status" value="1"/>
</dbReference>
<dbReference type="SUPFAM" id="SSF52242">
    <property type="entry name" value="Cobalamin (vitamin B12)-binding domain"/>
    <property type="match status" value="1"/>
</dbReference>
<dbReference type="SUPFAM" id="SSF46955">
    <property type="entry name" value="Putative DNA-binding domain"/>
    <property type="match status" value="1"/>
</dbReference>
<dbReference type="AlphaFoldDB" id="A0A5B1MAG3"/>
<dbReference type="Proteomes" id="UP000324351">
    <property type="component" value="Unassembled WGS sequence"/>
</dbReference>
<dbReference type="GO" id="GO:0031419">
    <property type="term" value="F:cobalamin binding"/>
    <property type="evidence" value="ECO:0007669"/>
    <property type="project" value="InterPro"/>
</dbReference>
<keyword evidence="3" id="KW-0238">DNA-binding</keyword>
<organism evidence="8 9">
    <name type="scientific">Nocardioides antri</name>
    <dbReference type="NCBI Taxonomy" id="2607659"/>
    <lineage>
        <taxon>Bacteria</taxon>
        <taxon>Bacillati</taxon>
        <taxon>Actinomycetota</taxon>
        <taxon>Actinomycetes</taxon>
        <taxon>Propionibacteriales</taxon>
        <taxon>Nocardioidaceae</taxon>
        <taxon>Nocardioides</taxon>
    </lineage>
</organism>
<proteinExistence type="predicted"/>
<keyword evidence="9" id="KW-1185">Reference proteome</keyword>
<keyword evidence="1" id="KW-0678">Repressor</keyword>
<dbReference type="InterPro" id="IPR000551">
    <property type="entry name" value="MerR-type_HTH_dom"/>
</dbReference>
<gene>
    <name evidence="8" type="ORF">F0U47_00345</name>
</gene>
<feature type="domain" description="B12-binding" evidence="7">
    <location>
        <begin position="171"/>
        <end position="294"/>
    </location>
</feature>
<dbReference type="InterPro" id="IPR036594">
    <property type="entry name" value="Meth_synthase_dom"/>
</dbReference>
<evidence type="ECO:0000256" key="1">
    <source>
        <dbReference type="ARBA" id="ARBA00022491"/>
    </source>
</evidence>
<dbReference type="InterPro" id="IPR047057">
    <property type="entry name" value="MerR_fam"/>
</dbReference>
<accession>A0A5B1MAG3</accession>
<dbReference type="GO" id="GO:0003700">
    <property type="term" value="F:DNA-binding transcription factor activity"/>
    <property type="evidence" value="ECO:0007669"/>
    <property type="project" value="InterPro"/>
</dbReference>
<evidence type="ECO:0000256" key="2">
    <source>
        <dbReference type="ARBA" id="ARBA00023015"/>
    </source>
</evidence>
<dbReference type="Gene3D" id="1.10.1660.10">
    <property type="match status" value="1"/>
</dbReference>
<evidence type="ECO:0000256" key="5">
    <source>
        <dbReference type="SAM" id="MobiDB-lite"/>
    </source>
</evidence>
<evidence type="ECO:0000313" key="9">
    <source>
        <dbReference type="Proteomes" id="UP000324351"/>
    </source>
</evidence>
<dbReference type="PROSITE" id="PS50937">
    <property type="entry name" value="HTH_MERR_2"/>
    <property type="match status" value="1"/>
</dbReference>
<dbReference type="SMART" id="SM00422">
    <property type="entry name" value="HTH_MERR"/>
    <property type="match status" value="1"/>
</dbReference>
<dbReference type="GO" id="GO:0003677">
    <property type="term" value="F:DNA binding"/>
    <property type="evidence" value="ECO:0007669"/>
    <property type="project" value="UniProtKB-KW"/>
</dbReference>
<dbReference type="PROSITE" id="PS51332">
    <property type="entry name" value="B12_BINDING"/>
    <property type="match status" value="1"/>
</dbReference>
<dbReference type="Pfam" id="PF13411">
    <property type="entry name" value="MerR_1"/>
    <property type="match status" value="1"/>
</dbReference>
<dbReference type="RefSeq" id="WP_149748333.1">
    <property type="nucleotide sequence ID" value="NZ_VUJW01000001.1"/>
</dbReference>
<dbReference type="InterPro" id="IPR006158">
    <property type="entry name" value="Cobalamin-bd"/>
</dbReference>
<reference evidence="8 9" key="2">
    <citation type="submission" date="2019-09" db="EMBL/GenBank/DDBJ databases">
        <authorList>
            <person name="Jin C."/>
        </authorList>
    </citation>
    <scope>NUCLEOTIDE SEQUENCE [LARGE SCALE GENOMIC DNA]</scope>
    <source>
        <strain evidence="8 9">BN140041</strain>
    </source>
</reference>
<dbReference type="Gene3D" id="1.10.1240.10">
    <property type="entry name" value="Methionine synthase domain"/>
    <property type="match status" value="1"/>
</dbReference>
<name>A0A5B1MAG3_9ACTN</name>
<feature type="region of interest" description="Disordered" evidence="5">
    <location>
        <begin position="70"/>
        <end position="90"/>
    </location>
</feature>
<evidence type="ECO:0000313" key="8">
    <source>
        <dbReference type="EMBL" id="KAA1428710.1"/>
    </source>
</evidence>